<keyword evidence="2" id="KW-0472">Membrane</keyword>
<evidence type="ECO:0000256" key="2">
    <source>
        <dbReference type="SAM" id="Phobius"/>
    </source>
</evidence>
<evidence type="ECO:0000313" key="4">
    <source>
        <dbReference type="Proteomes" id="UP000011650"/>
    </source>
</evidence>
<keyword evidence="2" id="KW-1133">Transmembrane helix</keyword>
<keyword evidence="2" id="KW-0812">Transmembrane</keyword>
<dbReference type="AlphaFoldDB" id="M0NK54"/>
<name>M0NK54_9EURY</name>
<accession>M0NK54</accession>
<keyword evidence="4" id="KW-1185">Reference proteome</keyword>
<dbReference type="RefSeq" id="WP_008008002.1">
    <property type="nucleotide sequence ID" value="NZ_AOJG01000041.1"/>
</dbReference>
<dbReference type="EMBL" id="AOJG01000041">
    <property type="protein sequence ID" value="EMA57035.1"/>
    <property type="molecule type" value="Genomic_DNA"/>
</dbReference>
<dbReference type="PATRIC" id="fig|1227482.3.peg.3010"/>
<gene>
    <name evidence="3" type="ORF">C469_14913</name>
</gene>
<feature type="region of interest" description="Disordered" evidence="1">
    <location>
        <begin position="96"/>
        <end position="119"/>
    </location>
</feature>
<feature type="transmembrane region" description="Helical" evidence="2">
    <location>
        <begin position="12"/>
        <end position="35"/>
    </location>
</feature>
<evidence type="ECO:0000256" key="1">
    <source>
        <dbReference type="SAM" id="MobiDB-lite"/>
    </source>
</evidence>
<reference evidence="3 4" key="1">
    <citation type="journal article" date="2014" name="PLoS Genet.">
        <title>Phylogenetically driven sequencing of extremely halophilic archaea reveals strategies for static and dynamic osmo-response.</title>
        <authorList>
            <person name="Becker E.A."/>
            <person name="Seitzer P.M."/>
            <person name="Tritt A."/>
            <person name="Larsen D."/>
            <person name="Krusor M."/>
            <person name="Yao A.I."/>
            <person name="Wu D."/>
            <person name="Madern D."/>
            <person name="Eisen J.A."/>
            <person name="Darling A.E."/>
            <person name="Facciotti M.T."/>
        </authorList>
    </citation>
    <scope>NUCLEOTIDE SEQUENCE [LARGE SCALE GENOMIC DNA]</scope>
    <source>
        <strain evidence="3 4">DSM 21995</strain>
    </source>
</reference>
<organism evidence="3 4">
    <name type="scientific">Halorubrum lipolyticum DSM 21995</name>
    <dbReference type="NCBI Taxonomy" id="1227482"/>
    <lineage>
        <taxon>Archaea</taxon>
        <taxon>Methanobacteriati</taxon>
        <taxon>Methanobacteriota</taxon>
        <taxon>Stenosarchaea group</taxon>
        <taxon>Halobacteria</taxon>
        <taxon>Halobacteriales</taxon>
        <taxon>Haloferacaceae</taxon>
        <taxon>Halorubrum</taxon>
    </lineage>
</organism>
<protein>
    <recommendedName>
        <fullName evidence="5">Zinc ribbon domain-containing protein</fullName>
    </recommendedName>
</protein>
<dbReference type="OrthoDB" id="205136at2157"/>
<dbReference type="STRING" id="1227482.C469_14913"/>
<dbReference type="Proteomes" id="UP000011650">
    <property type="component" value="Unassembled WGS sequence"/>
</dbReference>
<proteinExistence type="predicted"/>
<comment type="caution">
    <text evidence="3">The sequence shown here is derived from an EMBL/GenBank/DDBJ whole genome shotgun (WGS) entry which is preliminary data.</text>
</comment>
<sequence length="119" mass="12464">MSTVTTAELVARLAVAALAIGGPTLLYLGLWRFLAWLRDDALVDRLAARGAIEEPRPAAVDVLASATAGVDGRRCPGCGSPIIAGATRCQRCRRALDREPDPGDGSVGTASEPPARRRD</sequence>
<evidence type="ECO:0000313" key="3">
    <source>
        <dbReference type="EMBL" id="EMA57035.1"/>
    </source>
</evidence>
<evidence type="ECO:0008006" key="5">
    <source>
        <dbReference type="Google" id="ProtNLM"/>
    </source>
</evidence>